<feature type="compositionally biased region" description="Low complexity" evidence="8">
    <location>
        <begin position="259"/>
        <end position="270"/>
    </location>
</feature>
<keyword evidence="2" id="KW-0489">Methyltransferase</keyword>
<keyword evidence="3" id="KW-0808">Transferase</keyword>
<dbReference type="Pfam" id="PF03291">
    <property type="entry name" value="mRNA_G-N7_MeTrfase"/>
    <property type="match status" value="2"/>
</dbReference>
<dbReference type="GO" id="GO:0003723">
    <property type="term" value="F:RNA binding"/>
    <property type="evidence" value="ECO:0007669"/>
    <property type="project" value="UniProtKB-KW"/>
</dbReference>
<evidence type="ECO:0000256" key="4">
    <source>
        <dbReference type="ARBA" id="ARBA00022691"/>
    </source>
</evidence>
<dbReference type="AlphaFoldDB" id="Q234L5"/>
<keyword evidence="11" id="KW-1185">Reference proteome</keyword>
<dbReference type="InterPro" id="IPR039753">
    <property type="entry name" value="RG7MT1"/>
</dbReference>
<dbReference type="PANTHER" id="PTHR12189:SF2">
    <property type="entry name" value="MRNA CAP GUANINE-N7 METHYLTRANSFERASE"/>
    <property type="match status" value="1"/>
</dbReference>
<proteinExistence type="predicted"/>
<evidence type="ECO:0000256" key="5">
    <source>
        <dbReference type="ARBA" id="ARBA00022884"/>
    </source>
</evidence>
<dbReference type="PANTHER" id="PTHR12189">
    <property type="entry name" value="MRNA GUANINE-7- METHYLTRANSFERASE"/>
    <property type="match status" value="1"/>
</dbReference>
<comment type="catalytic activity">
    <reaction evidence="7">
        <text>a 5'-end (5'-triphosphoguanosine)-ribonucleoside in mRNA + S-adenosyl-L-methionine = a 5'-end (N(7)-methyl 5'-triphosphoguanosine)-ribonucleoside in mRNA + S-adenosyl-L-homocysteine</text>
        <dbReference type="Rhea" id="RHEA:67008"/>
        <dbReference type="Rhea" id="RHEA-COMP:17166"/>
        <dbReference type="Rhea" id="RHEA-COMP:17167"/>
        <dbReference type="ChEBI" id="CHEBI:57856"/>
        <dbReference type="ChEBI" id="CHEBI:59789"/>
        <dbReference type="ChEBI" id="CHEBI:156461"/>
        <dbReference type="ChEBI" id="CHEBI:167617"/>
        <dbReference type="EC" id="2.1.1.56"/>
    </reaction>
</comment>
<reference evidence="11" key="1">
    <citation type="journal article" date="2006" name="PLoS Biol.">
        <title>Macronuclear genome sequence of the ciliate Tetrahymena thermophila, a model eukaryote.</title>
        <authorList>
            <person name="Eisen J.A."/>
            <person name="Coyne R.S."/>
            <person name="Wu M."/>
            <person name="Wu D."/>
            <person name="Thiagarajan M."/>
            <person name="Wortman J.R."/>
            <person name="Badger J.H."/>
            <person name="Ren Q."/>
            <person name="Amedeo P."/>
            <person name="Jones K.M."/>
            <person name="Tallon L.J."/>
            <person name="Delcher A.L."/>
            <person name="Salzberg S.L."/>
            <person name="Silva J.C."/>
            <person name="Haas B.J."/>
            <person name="Majoros W.H."/>
            <person name="Farzad M."/>
            <person name="Carlton J.M."/>
            <person name="Smith R.K. Jr."/>
            <person name="Garg J."/>
            <person name="Pearlman R.E."/>
            <person name="Karrer K.M."/>
            <person name="Sun L."/>
            <person name="Manning G."/>
            <person name="Elde N.C."/>
            <person name="Turkewitz A.P."/>
            <person name="Asai D.J."/>
            <person name="Wilkes D.E."/>
            <person name="Wang Y."/>
            <person name="Cai H."/>
            <person name="Collins K."/>
            <person name="Stewart B.A."/>
            <person name="Lee S.R."/>
            <person name="Wilamowska K."/>
            <person name="Weinberg Z."/>
            <person name="Ruzzo W.L."/>
            <person name="Wloga D."/>
            <person name="Gaertig J."/>
            <person name="Frankel J."/>
            <person name="Tsao C.-C."/>
            <person name="Gorovsky M.A."/>
            <person name="Keeling P.J."/>
            <person name="Waller R.F."/>
            <person name="Patron N.J."/>
            <person name="Cherry J.M."/>
            <person name="Stover N.A."/>
            <person name="Krieger C.J."/>
            <person name="del Toro C."/>
            <person name="Ryder H.F."/>
            <person name="Williamson S.C."/>
            <person name="Barbeau R.A."/>
            <person name="Hamilton E.P."/>
            <person name="Orias E."/>
        </authorList>
    </citation>
    <scope>NUCLEOTIDE SEQUENCE [LARGE SCALE GENOMIC DNA]</scope>
    <source>
        <strain evidence="11">SB210</strain>
    </source>
</reference>
<feature type="region of interest" description="Disordered" evidence="8">
    <location>
        <begin position="414"/>
        <end position="476"/>
    </location>
</feature>
<name>Q234L5_TETTS</name>
<evidence type="ECO:0000256" key="7">
    <source>
        <dbReference type="ARBA" id="ARBA00044712"/>
    </source>
</evidence>
<dbReference type="InParanoid" id="Q234L5"/>
<feature type="compositionally biased region" description="Basic and acidic residues" evidence="8">
    <location>
        <begin position="91"/>
        <end position="110"/>
    </location>
</feature>
<protein>
    <recommendedName>
        <fullName evidence="1">mRNA (guanine-N(7))-methyltransferase</fullName>
        <ecNumber evidence="1">2.1.1.56</ecNumber>
    </recommendedName>
</protein>
<feature type="region of interest" description="Disordered" evidence="8">
    <location>
        <begin position="1"/>
        <end position="270"/>
    </location>
</feature>
<feature type="domain" description="MRNA cap 0 methyltransferase" evidence="9">
    <location>
        <begin position="283"/>
        <end position="668"/>
    </location>
</feature>
<gene>
    <name evidence="10" type="ORF">TTHERM_00102830</name>
</gene>
<dbReference type="Gene3D" id="3.40.50.150">
    <property type="entry name" value="Vaccinia Virus protein VP39"/>
    <property type="match status" value="1"/>
</dbReference>
<dbReference type="InterPro" id="IPR004971">
    <property type="entry name" value="mRNA_G-N7_MeTrfase_dom"/>
</dbReference>
<keyword evidence="5" id="KW-0694">RNA-binding</keyword>
<dbReference type="GO" id="GO:0005634">
    <property type="term" value="C:nucleus"/>
    <property type="evidence" value="ECO:0007669"/>
    <property type="project" value="TreeGrafter"/>
</dbReference>
<dbReference type="STRING" id="312017.Q234L5"/>
<dbReference type="EMBL" id="GG662767">
    <property type="protein sequence ID" value="EAR91988.1"/>
    <property type="molecule type" value="Genomic_DNA"/>
</dbReference>
<evidence type="ECO:0000256" key="6">
    <source>
        <dbReference type="ARBA" id="ARBA00023042"/>
    </source>
</evidence>
<evidence type="ECO:0000313" key="11">
    <source>
        <dbReference type="Proteomes" id="UP000009168"/>
    </source>
</evidence>
<evidence type="ECO:0000256" key="1">
    <source>
        <dbReference type="ARBA" id="ARBA00011926"/>
    </source>
</evidence>
<accession>Q234L5</accession>
<dbReference type="OrthoDB" id="10248867at2759"/>
<evidence type="ECO:0000256" key="2">
    <source>
        <dbReference type="ARBA" id="ARBA00022603"/>
    </source>
</evidence>
<dbReference type="InterPro" id="IPR029063">
    <property type="entry name" value="SAM-dependent_MTases_sf"/>
</dbReference>
<dbReference type="GO" id="GO:0004482">
    <property type="term" value="F:mRNA 5'-cap (guanine-N7-)-methyltransferase activity"/>
    <property type="evidence" value="ECO:0007669"/>
    <property type="project" value="UniProtKB-EC"/>
</dbReference>
<evidence type="ECO:0000259" key="9">
    <source>
        <dbReference type="PROSITE" id="PS51562"/>
    </source>
</evidence>
<dbReference type="HOGENOM" id="CLU_393066_0_0_1"/>
<feature type="compositionally biased region" description="Low complexity" evidence="8">
    <location>
        <begin position="172"/>
        <end position="189"/>
    </location>
</feature>
<dbReference type="KEGG" id="tet:TTHERM_00102830"/>
<feature type="compositionally biased region" description="Low complexity" evidence="8">
    <location>
        <begin position="39"/>
        <end position="77"/>
    </location>
</feature>
<evidence type="ECO:0000256" key="3">
    <source>
        <dbReference type="ARBA" id="ARBA00022679"/>
    </source>
</evidence>
<keyword evidence="6" id="KW-0506">mRNA capping</keyword>
<evidence type="ECO:0000256" key="8">
    <source>
        <dbReference type="SAM" id="MobiDB-lite"/>
    </source>
</evidence>
<feature type="compositionally biased region" description="Basic and acidic residues" evidence="8">
    <location>
        <begin position="459"/>
        <end position="476"/>
    </location>
</feature>
<feature type="compositionally biased region" description="Basic and acidic residues" evidence="8">
    <location>
        <begin position="197"/>
        <end position="212"/>
    </location>
</feature>
<dbReference type="PROSITE" id="PS51562">
    <property type="entry name" value="RNA_CAP0_MT"/>
    <property type="match status" value="1"/>
</dbReference>
<dbReference type="GeneID" id="7841250"/>
<dbReference type="SUPFAM" id="SSF53335">
    <property type="entry name" value="S-adenosyl-L-methionine-dependent methyltransferases"/>
    <property type="match status" value="1"/>
</dbReference>
<feature type="compositionally biased region" description="Low complexity" evidence="8">
    <location>
        <begin position="126"/>
        <end position="156"/>
    </location>
</feature>
<sequence length="702" mass="79926">MNHRNSNYKLNRYNNNNNNSNSYPAFRQDNQNRGGGDRGNYNQGGSNNNNSSNSNNNPNNYYNHQNPSGGNSYQSGSGNHGNYGGETYQNSDRRGGDNRRGGGYGNKDRYASSGDNYHGSHGGSGTNNHHGNGGYQNNNNSSYNQGGYSGNNHSSGGSRGGYHHNDNRRQHNNNNNNNSNNNSNLNNQRGSGGSGKMRGDRNYDRRRQDRNNNRSSNHYSGGNQGGSHHGGNHRNNAGGHHGGHGHHNNSGHNNHHHQSSSNNQVQNFYNNNKGFNQQERKNLETFHIRVFHNWVKSVLIQKYGEIQRSIVKAENAKLPENYLYILDLACGKGGDHKKWLMHSHACFYIGVDIAMEALNQAYQRAIITLNEIKQNSRYHSNIKFGFFQKDCSCSSEDFWKHINAPPNNALTAAENEAQGSELKEDGNEKNENKPNNEDQMDLEGGNKKENEETNQDEGQSPKKEENNEKEQNKDKEQYGKYMFDVVSCQMAMHYMHESEEKVRNFLDNCTKRLNDQGFLLLTFTDGNAVLDIMKSKGQPTPEGGTIYSSKHFSMKFDNPVEQIDLQQNPYGNKYGFYLQESVGSQVEGVIKYVPEYLVNVDLFIETAKEYSLEVKENNLLTDFYENNKTPFADLLKQMKVTYSQEEEQKDPFSWEVSHCYRAVVFQKVLAQPNRYQFDRSTRDKYLLKYPVQLNYSPKKKED</sequence>
<evidence type="ECO:0000313" key="10">
    <source>
        <dbReference type="EMBL" id="EAR91988.1"/>
    </source>
</evidence>
<keyword evidence="6" id="KW-0507">mRNA processing</keyword>
<dbReference type="EC" id="2.1.1.56" evidence="1"/>
<dbReference type="eggNOG" id="KOG1975">
    <property type="taxonomic scope" value="Eukaryota"/>
</dbReference>
<dbReference type="RefSeq" id="XP_001012233.1">
    <property type="nucleotide sequence ID" value="XM_001012233.3"/>
</dbReference>
<feature type="compositionally biased region" description="Basic residues" evidence="8">
    <location>
        <begin position="241"/>
        <end position="258"/>
    </location>
</feature>
<organism evidence="10 11">
    <name type="scientific">Tetrahymena thermophila (strain SB210)</name>
    <dbReference type="NCBI Taxonomy" id="312017"/>
    <lineage>
        <taxon>Eukaryota</taxon>
        <taxon>Sar</taxon>
        <taxon>Alveolata</taxon>
        <taxon>Ciliophora</taxon>
        <taxon>Intramacronucleata</taxon>
        <taxon>Oligohymenophorea</taxon>
        <taxon>Hymenostomatida</taxon>
        <taxon>Tetrahymenina</taxon>
        <taxon>Tetrahymenidae</taxon>
        <taxon>Tetrahymena</taxon>
    </lineage>
</organism>
<dbReference type="Proteomes" id="UP000009168">
    <property type="component" value="Unassembled WGS sequence"/>
</dbReference>
<keyword evidence="4" id="KW-0949">S-adenosyl-L-methionine</keyword>
<feature type="compositionally biased region" description="Basic and acidic residues" evidence="8">
    <location>
        <begin position="421"/>
        <end position="436"/>
    </location>
</feature>
<feature type="compositionally biased region" description="Low complexity" evidence="8">
    <location>
        <begin position="1"/>
        <end position="32"/>
    </location>
</feature>